<protein>
    <recommendedName>
        <fullName evidence="4">Mu-like prophage protein gp36</fullName>
    </recommendedName>
</protein>
<dbReference type="Pfam" id="PF07030">
    <property type="entry name" value="Phage_Mu_Gp36"/>
    <property type="match status" value="1"/>
</dbReference>
<dbReference type="OrthoDB" id="7353918at2"/>
<dbReference type="InterPro" id="IPR009752">
    <property type="entry name" value="Phage_Mu_GpJ"/>
</dbReference>
<gene>
    <name evidence="2" type="ORF">SAMN04488078_101561</name>
</gene>
<evidence type="ECO:0000256" key="1">
    <source>
        <dbReference type="SAM" id="MobiDB-lite"/>
    </source>
</evidence>
<sequence>MGARDLQKLIHVGCRELGLDADARRDLQQAATGKASMRDMTEADLRLVVDRLKASGFDPGSGRVRQASDEIDSYLAVRYRLPLPEVPGILRQIAVDFALYRLALSRDVLSDEHRRRYEDGRDHLKRIAEGRAALHLPSLEADPDGDGEGDGPTPVVRHGPERLFSRDKMRGF</sequence>
<organism evidence="2 3">
    <name type="scientific">Antarctobacter heliothermus</name>
    <dbReference type="NCBI Taxonomy" id="74033"/>
    <lineage>
        <taxon>Bacteria</taxon>
        <taxon>Pseudomonadati</taxon>
        <taxon>Pseudomonadota</taxon>
        <taxon>Alphaproteobacteria</taxon>
        <taxon>Rhodobacterales</taxon>
        <taxon>Roseobacteraceae</taxon>
        <taxon>Antarctobacter</taxon>
    </lineage>
</organism>
<reference evidence="2 3" key="1">
    <citation type="submission" date="2017-06" db="EMBL/GenBank/DDBJ databases">
        <authorList>
            <person name="Kim H.J."/>
            <person name="Triplett B.A."/>
        </authorList>
    </citation>
    <scope>NUCLEOTIDE SEQUENCE [LARGE SCALE GENOMIC DNA]</scope>
    <source>
        <strain evidence="2 3">DSM 11445</strain>
    </source>
</reference>
<accession>A0A239EIU4</accession>
<dbReference type="AlphaFoldDB" id="A0A239EIU4"/>
<evidence type="ECO:0008006" key="4">
    <source>
        <dbReference type="Google" id="ProtNLM"/>
    </source>
</evidence>
<evidence type="ECO:0000313" key="2">
    <source>
        <dbReference type="EMBL" id="SNS44700.1"/>
    </source>
</evidence>
<dbReference type="EMBL" id="FZON01000015">
    <property type="protein sequence ID" value="SNS44700.1"/>
    <property type="molecule type" value="Genomic_DNA"/>
</dbReference>
<dbReference type="Proteomes" id="UP000198440">
    <property type="component" value="Unassembled WGS sequence"/>
</dbReference>
<name>A0A239EIU4_9RHOB</name>
<evidence type="ECO:0000313" key="3">
    <source>
        <dbReference type="Proteomes" id="UP000198440"/>
    </source>
</evidence>
<feature type="compositionally biased region" description="Basic and acidic residues" evidence="1">
    <location>
        <begin position="158"/>
        <end position="172"/>
    </location>
</feature>
<dbReference type="RefSeq" id="WP_089277733.1">
    <property type="nucleotide sequence ID" value="NZ_FZON01000015.1"/>
</dbReference>
<feature type="region of interest" description="Disordered" evidence="1">
    <location>
        <begin position="135"/>
        <end position="172"/>
    </location>
</feature>
<proteinExistence type="predicted"/>